<feature type="coiled-coil region" evidence="1">
    <location>
        <begin position="102"/>
        <end position="163"/>
    </location>
</feature>
<dbReference type="Proteomes" id="UP000053647">
    <property type="component" value="Unassembled WGS sequence"/>
</dbReference>
<feature type="coiled-coil region" evidence="1">
    <location>
        <begin position="10"/>
        <end position="75"/>
    </location>
</feature>
<dbReference type="HOGENOM" id="CLU_055173_0_0_1"/>
<evidence type="ECO:0000256" key="2">
    <source>
        <dbReference type="SAM" id="MobiDB-lite"/>
    </source>
</evidence>
<evidence type="ECO:0000313" key="3">
    <source>
        <dbReference type="EMBL" id="KIJ08913.1"/>
    </source>
</evidence>
<evidence type="ECO:0000313" key="4">
    <source>
        <dbReference type="Proteomes" id="UP000053647"/>
    </source>
</evidence>
<accession>A0A0C9TD15</accession>
<feature type="region of interest" description="Disordered" evidence="2">
    <location>
        <begin position="364"/>
        <end position="396"/>
    </location>
</feature>
<keyword evidence="1" id="KW-0175">Coiled coil</keyword>
<feature type="compositionally biased region" description="Basic and acidic residues" evidence="2">
    <location>
        <begin position="380"/>
        <end position="396"/>
    </location>
</feature>
<reference evidence="4" key="2">
    <citation type="submission" date="2015-01" db="EMBL/GenBank/DDBJ databases">
        <title>Evolutionary Origins and Diversification of the Mycorrhizal Mutualists.</title>
        <authorList>
            <consortium name="DOE Joint Genome Institute"/>
            <consortium name="Mycorrhizal Genomics Consortium"/>
            <person name="Kohler A."/>
            <person name="Kuo A."/>
            <person name="Nagy L.G."/>
            <person name="Floudas D."/>
            <person name="Copeland A."/>
            <person name="Barry K.W."/>
            <person name="Cichocki N."/>
            <person name="Veneault-Fourrey C."/>
            <person name="LaButti K."/>
            <person name="Lindquist E.A."/>
            <person name="Lipzen A."/>
            <person name="Lundell T."/>
            <person name="Morin E."/>
            <person name="Murat C."/>
            <person name="Riley R."/>
            <person name="Ohm R."/>
            <person name="Sun H."/>
            <person name="Tunlid A."/>
            <person name="Henrissat B."/>
            <person name="Grigoriev I.V."/>
            <person name="Hibbett D.S."/>
            <person name="Martin F."/>
        </authorList>
    </citation>
    <scope>NUCLEOTIDE SEQUENCE [LARGE SCALE GENOMIC DNA]</scope>
    <source>
        <strain evidence="4">ATCC 200175</strain>
    </source>
</reference>
<gene>
    <name evidence="3" type="ORF">PAXINDRAFT_17979</name>
</gene>
<evidence type="ECO:0000256" key="1">
    <source>
        <dbReference type="SAM" id="Coils"/>
    </source>
</evidence>
<protein>
    <submittedName>
        <fullName evidence="3">Uncharacterized protein</fullName>
    </submittedName>
</protein>
<name>A0A0C9TD15_PAXIN</name>
<keyword evidence="4" id="KW-1185">Reference proteome</keyword>
<dbReference type="AlphaFoldDB" id="A0A0C9TD15"/>
<reference evidence="3 4" key="1">
    <citation type="submission" date="2014-06" db="EMBL/GenBank/DDBJ databases">
        <authorList>
            <consortium name="DOE Joint Genome Institute"/>
            <person name="Kuo A."/>
            <person name="Kohler A."/>
            <person name="Nagy L.G."/>
            <person name="Floudas D."/>
            <person name="Copeland A."/>
            <person name="Barry K.W."/>
            <person name="Cichocki N."/>
            <person name="Veneault-Fourrey C."/>
            <person name="LaButti K."/>
            <person name="Lindquist E.A."/>
            <person name="Lipzen A."/>
            <person name="Lundell T."/>
            <person name="Morin E."/>
            <person name="Murat C."/>
            <person name="Sun H."/>
            <person name="Tunlid A."/>
            <person name="Henrissat B."/>
            <person name="Grigoriev I.V."/>
            <person name="Hibbett D.S."/>
            <person name="Martin F."/>
            <person name="Nordberg H.P."/>
            <person name="Cantor M.N."/>
            <person name="Hua S.X."/>
        </authorList>
    </citation>
    <scope>NUCLEOTIDE SEQUENCE [LARGE SCALE GENOMIC DNA]</scope>
    <source>
        <strain evidence="3 4">ATCC 200175</strain>
    </source>
</reference>
<sequence length="396" mass="45098">MDPELASEMVKLLAQELKVVRAQLREAERGAFSSPSVAESTGLTRERARALITENESLKADNAALRANVFRLQDELAQWPPVKAEEDVSQASQYEEVNQLLFASMRRMREELVEELAEKEELLREKEKGSRVHEQLSTLQAKHKRLKAEKAECIEVMDELRVELLNCTQELEHSRKVSPSDIDFRSFFEETPYQPVEEQSELASIQPYSRNPQVKIHKDLLGVCQGPYFMSSNEVIWSLSGIALGLVIKPTFQYNPKSGGGTWTKLNDDFGVGTYERIGDSHATMIAPETLRHLDRKKVEYVSKQTTLFQDLVPPSQTRMIEKMYTNGVIKLQCIGIRCVGFNQAFSRGLQTCLRLAHQKSEKATKAPIFHRGPAKKFRRPNEKGVRPATRPEVRK</sequence>
<proteinExistence type="predicted"/>
<dbReference type="EMBL" id="KN819535">
    <property type="protein sequence ID" value="KIJ08913.1"/>
    <property type="molecule type" value="Genomic_DNA"/>
</dbReference>
<dbReference type="OrthoDB" id="2879738at2759"/>
<organism evidence="3 4">
    <name type="scientific">Paxillus involutus ATCC 200175</name>
    <dbReference type="NCBI Taxonomy" id="664439"/>
    <lineage>
        <taxon>Eukaryota</taxon>
        <taxon>Fungi</taxon>
        <taxon>Dikarya</taxon>
        <taxon>Basidiomycota</taxon>
        <taxon>Agaricomycotina</taxon>
        <taxon>Agaricomycetes</taxon>
        <taxon>Agaricomycetidae</taxon>
        <taxon>Boletales</taxon>
        <taxon>Paxilineae</taxon>
        <taxon>Paxillaceae</taxon>
        <taxon>Paxillus</taxon>
    </lineage>
</organism>